<feature type="transmembrane region" description="Helical" evidence="1">
    <location>
        <begin position="154"/>
        <end position="178"/>
    </location>
</feature>
<accession>A0A7G9QTB5</accession>
<evidence type="ECO:0000313" key="3">
    <source>
        <dbReference type="Proteomes" id="UP000515977"/>
    </source>
</evidence>
<dbReference type="RefSeq" id="WP_187570354.1">
    <property type="nucleotide sequence ID" value="NZ_CP060711.1"/>
</dbReference>
<keyword evidence="1" id="KW-0812">Transmembrane</keyword>
<organism evidence="2 3">
    <name type="scientific">Thermomonas brevis</name>
    <dbReference type="NCBI Taxonomy" id="215691"/>
    <lineage>
        <taxon>Bacteria</taxon>
        <taxon>Pseudomonadati</taxon>
        <taxon>Pseudomonadota</taxon>
        <taxon>Gammaproteobacteria</taxon>
        <taxon>Lysobacterales</taxon>
        <taxon>Lysobacteraceae</taxon>
        <taxon>Thermomonas</taxon>
    </lineage>
</organism>
<dbReference type="AlphaFoldDB" id="A0A7G9QTB5"/>
<evidence type="ECO:0000256" key="1">
    <source>
        <dbReference type="SAM" id="Phobius"/>
    </source>
</evidence>
<keyword evidence="1" id="KW-0472">Membrane</keyword>
<dbReference type="EMBL" id="CP060711">
    <property type="protein sequence ID" value="QNN46590.1"/>
    <property type="molecule type" value="Genomic_DNA"/>
</dbReference>
<reference evidence="2 3" key="1">
    <citation type="submission" date="2020-08" db="EMBL/GenBank/DDBJ databases">
        <title>Genome sequence of Thermomonas brevis KACC 16975T.</title>
        <authorList>
            <person name="Hyun D.-W."/>
            <person name="Bae J.-W."/>
        </authorList>
    </citation>
    <scope>NUCLEOTIDE SEQUENCE [LARGE SCALE GENOMIC DNA]</scope>
    <source>
        <strain evidence="2 3">KACC 16975</strain>
    </source>
</reference>
<feature type="transmembrane region" description="Helical" evidence="1">
    <location>
        <begin position="63"/>
        <end position="88"/>
    </location>
</feature>
<protein>
    <submittedName>
        <fullName evidence="2">ABC transporter permease</fullName>
    </submittedName>
</protein>
<dbReference type="Proteomes" id="UP000515977">
    <property type="component" value="Chromosome"/>
</dbReference>
<feature type="transmembrane region" description="Helical" evidence="1">
    <location>
        <begin position="229"/>
        <end position="247"/>
    </location>
</feature>
<dbReference type="Pfam" id="PF12730">
    <property type="entry name" value="ABC2_membrane_4"/>
    <property type="match status" value="1"/>
</dbReference>
<name>A0A7G9QTB5_9GAMM</name>
<keyword evidence="1" id="KW-1133">Transmembrane helix</keyword>
<dbReference type="CDD" id="cd21809">
    <property type="entry name" value="ABC-2_lan_permease-like"/>
    <property type="match status" value="1"/>
</dbReference>
<keyword evidence="3" id="KW-1185">Reference proteome</keyword>
<feature type="transmembrane region" description="Helical" evidence="1">
    <location>
        <begin position="30"/>
        <end position="51"/>
    </location>
</feature>
<sequence>MSVASPTFSVRPARFATALAVEAYKLRRSLALLLAAVAPLLIAVFVFFNLLRGEKPAPWTMSLQFSAAIWAFFMLPMSVTALTALVAQTEHGPRAWDHLRALPLPRWHLYAAKAVCVLALVAAMSLLLALLTSLAVVAAGIAKPAVAAAGAPDFAAHLLLLGRIFLAAWLLVAVQLWIALRWASFVPALATGIAGTFFAVVATSAKIGVAMPWQIPVNQLASDPARADLALALGFGGGIAAFALMLWRMGRREVL</sequence>
<evidence type="ECO:0000313" key="2">
    <source>
        <dbReference type="EMBL" id="QNN46590.1"/>
    </source>
</evidence>
<gene>
    <name evidence="2" type="ORF">H9L17_15750</name>
</gene>
<feature type="transmembrane region" description="Helical" evidence="1">
    <location>
        <begin position="185"/>
        <end position="209"/>
    </location>
</feature>
<dbReference type="KEGG" id="tbv:H9L17_15750"/>
<feature type="transmembrane region" description="Helical" evidence="1">
    <location>
        <begin position="109"/>
        <end position="142"/>
    </location>
</feature>
<proteinExistence type="predicted"/>